<evidence type="ECO:0000259" key="3">
    <source>
        <dbReference type="PROSITE" id="PS50103"/>
    </source>
</evidence>
<evidence type="ECO:0000313" key="4">
    <source>
        <dbReference type="EMBL" id="KAF2861295.1"/>
    </source>
</evidence>
<keyword evidence="5" id="KW-1185">Reference proteome</keyword>
<organism evidence="4 5">
    <name type="scientific">Piedraia hortae CBS 480.64</name>
    <dbReference type="NCBI Taxonomy" id="1314780"/>
    <lineage>
        <taxon>Eukaryota</taxon>
        <taxon>Fungi</taxon>
        <taxon>Dikarya</taxon>
        <taxon>Ascomycota</taxon>
        <taxon>Pezizomycotina</taxon>
        <taxon>Dothideomycetes</taxon>
        <taxon>Dothideomycetidae</taxon>
        <taxon>Capnodiales</taxon>
        <taxon>Piedraiaceae</taxon>
        <taxon>Piedraia</taxon>
    </lineage>
</organism>
<dbReference type="PROSITE" id="PS50103">
    <property type="entry name" value="ZF_C3H1"/>
    <property type="match status" value="1"/>
</dbReference>
<dbReference type="EMBL" id="MU005973">
    <property type="protein sequence ID" value="KAF2861295.1"/>
    <property type="molecule type" value="Genomic_DNA"/>
</dbReference>
<dbReference type="AlphaFoldDB" id="A0A6A7C2X1"/>
<proteinExistence type="predicted"/>
<dbReference type="GO" id="GO:0008270">
    <property type="term" value="F:zinc ion binding"/>
    <property type="evidence" value="ECO:0007669"/>
    <property type="project" value="UniProtKB-KW"/>
</dbReference>
<feature type="region of interest" description="Disordered" evidence="2">
    <location>
        <begin position="175"/>
        <end position="196"/>
    </location>
</feature>
<sequence>MALEAMPLGHGANMLIHPPRILYFASRPNGILVPLIPADEFPLGVQLQGVPRMVRLSHTIGMQYAGGLPTLGMPFDLEGMEHEWHLPPGMAPPLPTPQSSPIKRPSPVTTLLKPGLPPSGTQPDQNKKEYCTYWIRTGECDYMQQGCLYKHEMPDKATLDKIGFRSVPRWWREQEAESRSKMHPRPPPPPPSTLKSWRIPEDRIVILKKGERKASTVSDLIDLSVPVVIPPTPPSTSSESFPPISKPKPQDTTRNVFVPRGESPNHHVAEALTIRRRQANGQKPTSMPRKQKEKKTK</sequence>
<protein>
    <recommendedName>
        <fullName evidence="3">C3H1-type domain-containing protein</fullName>
    </recommendedName>
</protein>
<keyword evidence="1" id="KW-0863">Zinc-finger</keyword>
<evidence type="ECO:0000313" key="5">
    <source>
        <dbReference type="Proteomes" id="UP000799421"/>
    </source>
</evidence>
<keyword evidence="1" id="KW-0479">Metal-binding</keyword>
<evidence type="ECO:0000256" key="2">
    <source>
        <dbReference type="SAM" id="MobiDB-lite"/>
    </source>
</evidence>
<dbReference type="OrthoDB" id="5355510at2759"/>
<name>A0A6A7C2X1_9PEZI</name>
<gene>
    <name evidence="4" type="ORF">K470DRAFT_269922</name>
</gene>
<keyword evidence="1" id="KW-0862">Zinc</keyword>
<accession>A0A6A7C2X1</accession>
<reference evidence="4" key="1">
    <citation type="journal article" date="2020" name="Stud. Mycol.">
        <title>101 Dothideomycetes genomes: a test case for predicting lifestyles and emergence of pathogens.</title>
        <authorList>
            <person name="Haridas S."/>
            <person name="Albert R."/>
            <person name="Binder M."/>
            <person name="Bloem J."/>
            <person name="Labutti K."/>
            <person name="Salamov A."/>
            <person name="Andreopoulos B."/>
            <person name="Baker S."/>
            <person name="Barry K."/>
            <person name="Bills G."/>
            <person name="Bluhm B."/>
            <person name="Cannon C."/>
            <person name="Castanera R."/>
            <person name="Culley D."/>
            <person name="Daum C."/>
            <person name="Ezra D."/>
            <person name="Gonzalez J."/>
            <person name="Henrissat B."/>
            <person name="Kuo A."/>
            <person name="Liang C."/>
            <person name="Lipzen A."/>
            <person name="Lutzoni F."/>
            <person name="Magnuson J."/>
            <person name="Mondo S."/>
            <person name="Nolan M."/>
            <person name="Ohm R."/>
            <person name="Pangilinan J."/>
            <person name="Park H.-J."/>
            <person name="Ramirez L."/>
            <person name="Alfaro M."/>
            <person name="Sun H."/>
            <person name="Tritt A."/>
            <person name="Yoshinaga Y."/>
            <person name="Zwiers L.-H."/>
            <person name="Turgeon B."/>
            <person name="Goodwin S."/>
            <person name="Spatafora J."/>
            <person name="Crous P."/>
            <person name="Grigoriev I."/>
        </authorList>
    </citation>
    <scope>NUCLEOTIDE SEQUENCE</scope>
    <source>
        <strain evidence="4">CBS 480.64</strain>
    </source>
</reference>
<feature type="region of interest" description="Disordered" evidence="2">
    <location>
        <begin position="231"/>
        <end position="297"/>
    </location>
</feature>
<dbReference type="InterPro" id="IPR000571">
    <property type="entry name" value="Znf_CCCH"/>
</dbReference>
<feature type="zinc finger region" description="C3H1-type" evidence="1">
    <location>
        <begin position="125"/>
        <end position="154"/>
    </location>
</feature>
<evidence type="ECO:0000256" key="1">
    <source>
        <dbReference type="PROSITE-ProRule" id="PRU00723"/>
    </source>
</evidence>
<feature type="domain" description="C3H1-type" evidence="3">
    <location>
        <begin position="125"/>
        <end position="154"/>
    </location>
</feature>
<dbReference type="Proteomes" id="UP000799421">
    <property type="component" value="Unassembled WGS sequence"/>
</dbReference>